<dbReference type="Pfam" id="PF00109">
    <property type="entry name" value="ketoacyl-synt"/>
    <property type="match status" value="2"/>
</dbReference>
<evidence type="ECO:0000313" key="6">
    <source>
        <dbReference type="Proteomes" id="UP001210380"/>
    </source>
</evidence>
<dbReference type="Pfam" id="PF02801">
    <property type="entry name" value="Ketoacyl-synt_C"/>
    <property type="match status" value="1"/>
</dbReference>
<feature type="region of interest" description="Disordered" evidence="3">
    <location>
        <begin position="35"/>
        <end position="55"/>
    </location>
</feature>
<dbReference type="InterPro" id="IPR020841">
    <property type="entry name" value="PKS_Beta-ketoAc_synthase_dom"/>
</dbReference>
<keyword evidence="2" id="KW-0597">Phosphoprotein</keyword>
<dbReference type="PANTHER" id="PTHR43775">
    <property type="entry name" value="FATTY ACID SYNTHASE"/>
    <property type="match status" value="1"/>
</dbReference>
<dbReference type="Proteomes" id="UP001210380">
    <property type="component" value="Unassembled WGS sequence"/>
</dbReference>
<keyword evidence="1" id="KW-0596">Phosphopantetheine</keyword>
<feature type="compositionally biased region" description="Basic and acidic residues" evidence="3">
    <location>
        <begin position="35"/>
        <end position="44"/>
    </location>
</feature>
<dbReference type="InterPro" id="IPR050091">
    <property type="entry name" value="PKS_NRPS_Biosynth_Enz"/>
</dbReference>
<evidence type="ECO:0000256" key="2">
    <source>
        <dbReference type="ARBA" id="ARBA00022553"/>
    </source>
</evidence>
<dbReference type="InterPro" id="IPR014031">
    <property type="entry name" value="Ketoacyl_synth_C"/>
</dbReference>
<evidence type="ECO:0000256" key="3">
    <source>
        <dbReference type="SAM" id="MobiDB-lite"/>
    </source>
</evidence>
<dbReference type="InterPro" id="IPR016039">
    <property type="entry name" value="Thiolase-like"/>
</dbReference>
<gene>
    <name evidence="5" type="ORF">OU415_29815</name>
</gene>
<dbReference type="PANTHER" id="PTHR43775:SF37">
    <property type="entry name" value="SI:DKEY-61P9.11"/>
    <property type="match status" value="1"/>
</dbReference>
<dbReference type="Gene3D" id="3.40.47.10">
    <property type="match status" value="2"/>
</dbReference>
<evidence type="ECO:0000313" key="5">
    <source>
        <dbReference type="EMBL" id="MDA3629659.1"/>
    </source>
</evidence>
<evidence type="ECO:0000259" key="4">
    <source>
        <dbReference type="PROSITE" id="PS52004"/>
    </source>
</evidence>
<dbReference type="PROSITE" id="PS52004">
    <property type="entry name" value="KS3_2"/>
    <property type="match status" value="1"/>
</dbReference>
<dbReference type="RefSeq" id="WP_270952706.1">
    <property type="nucleotide sequence ID" value="NZ_JAQGLA010000072.1"/>
</dbReference>
<dbReference type="CDD" id="cd00833">
    <property type="entry name" value="PKS"/>
    <property type="match status" value="1"/>
</dbReference>
<keyword evidence="6" id="KW-1185">Reference proteome</keyword>
<feature type="non-terminal residue" evidence="5">
    <location>
        <position position="751"/>
    </location>
</feature>
<dbReference type="SMART" id="SM00825">
    <property type="entry name" value="PKS_KS"/>
    <property type="match status" value="1"/>
</dbReference>
<feature type="domain" description="Ketosynthase family 3 (KS3)" evidence="4">
    <location>
        <begin position="3"/>
        <end position="443"/>
    </location>
</feature>
<protein>
    <submittedName>
        <fullName evidence="5">Beta-ketoacyl synthase N-terminal-like domain-containing protein</fullName>
    </submittedName>
</protein>
<evidence type="ECO:0000256" key="1">
    <source>
        <dbReference type="ARBA" id="ARBA00022450"/>
    </source>
</evidence>
<dbReference type="EMBL" id="JAQGLA010000072">
    <property type="protein sequence ID" value="MDA3629659.1"/>
    <property type="molecule type" value="Genomic_DNA"/>
</dbReference>
<sequence length="751" mass="78008">MINTPIAIVGMSCLVPGAESPDELWTCLRNEADHRSDGGPEHFGDGAAVPGGWGDPSHHITSTVGGFVREPEIDLTGLGIPAEDLAGMDRVVRWPLHTARRALADAGLDVAALPARTGFVLGNYSFPTELSTRLAVPLVRQAVNDGLRAAGLEVPPAPAEQDVPAGNIWPSGLPTGVIGDALGLRGPRLALDAACASALYGLAVARDQLATGNADVMLAGAVCAPDSVTLHLAFSDLQALATDGEVSQPFDERSAGIVVGQGAGMFVLKRLSDALRDGDRVHAVIDAIGLGNDGAGKHLLVPNKAGHLEAYRQAYRDVDPATVDYVECHATGTPLGDGTELVGLAEFFADHGGPPLLGSMKGNVGHLLSAAGLASVVKAIMAMRHGIIPATPGVGQPLSPEGGEPAAERVVREERAWPTDGPRRVGVSSFGFGGANAHVVLSEAPAEQPPTAEVRIPRMAVTGVGVKVGDVDDVDALERVVRSGEPVLRSLPEGRWYADLQPAPVGGYLERIEVDPRAYRLLPAELAGSNPQHLALFQAMEAALLDAGLPAVPPGARTEPPSRVAVVVAMEMEPRAHQHRARFDIGAHVRAECDRAGVRLGADALDQLVAAVRDAVHDPLGANEVLSYIGNIMASRISASRNFSGPSFTISSDGTAGAAALEVAGLLLLDPSIEKVVVGGVDLAGGMENTLARSRLAAEDGVELAPLGDGVWQNSPANDAAIMSTQLFQQELVGPKRMVRETWGVPDDVPD</sequence>
<organism evidence="5 6">
    <name type="scientific">Saccharopolyspora oryzae</name>
    <dbReference type="NCBI Taxonomy" id="2997343"/>
    <lineage>
        <taxon>Bacteria</taxon>
        <taxon>Bacillati</taxon>
        <taxon>Actinomycetota</taxon>
        <taxon>Actinomycetes</taxon>
        <taxon>Pseudonocardiales</taxon>
        <taxon>Pseudonocardiaceae</taxon>
        <taxon>Saccharopolyspora</taxon>
    </lineage>
</organism>
<accession>A0ABT4V6R7</accession>
<name>A0ABT4V6R7_9PSEU</name>
<proteinExistence type="predicted"/>
<dbReference type="InterPro" id="IPR014030">
    <property type="entry name" value="Ketoacyl_synth_N"/>
</dbReference>
<comment type="caution">
    <text evidence="5">The sequence shown here is derived from an EMBL/GenBank/DDBJ whole genome shotgun (WGS) entry which is preliminary data.</text>
</comment>
<dbReference type="SUPFAM" id="SSF53901">
    <property type="entry name" value="Thiolase-like"/>
    <property type="match status" value="2"/>
</dbReference>
<reference evidence="5 6" key="1">
    <citation type="submission" date="2022-11" db="EMBL/GenBank/DDBJ databases">
        <title>Draft genome sequence of Saccharopolyspora sp. WRP15-2 isolated from rhizosphere soils of wild rice in Thailand.</title>
        <authorList>
            <person name="Duangmal K."/>
            <person name="Kammanee S."/>
            <person name="Muangham S."/>
        </authorList>
    </citation>
    <scope>NUCLEOTIDE SEQUENCE [LARGE SCALE GENOMIC DNA]</scope>
    <source>
        <strain evidence="5 6">WRP15-2</strain>
    </source>
</reference>